<dbReference type="Gene3D" id="3.40.50.300">
    <property type="entry name" value="P-loop containing nucleotide triphosphate hydrolases"/>
    <property type="match status" value="1"/>
</dbReference>
<evidence type="ECO:0000313" key="2">
    <source>
        <dbReference type="EMBL" id="MEA5141447.1"/>
    </source>
</evidence>
<reference evidence="2 3" key="1">
    <citation type="submission" date="2023-12" db="EMBL/GenBank/DDBJ databases">
        <title>Novel species of the genus Arcicella isolated from rivers.</title>
        <authorList>
            <person name="Lu H."/>
        </authorList>
    </citation>
    <scope>NUCLEOTIDE SEQUENCE [LARGE SCALE GENOMIC DNA]</scope>
    <source>
        <strain evidence="2 3">KCTC 23307</strain>
    </source>
</reference>
<dbReference type="Pfam" id="PF08011">
    <property type="entry name" value="PDDEXK_9"/>
    <property type="match status" value="1"/>
</dbReference>
<dbReference type="InterPro" id="IPR012547">
    <property type="entry name" value="PDDEXK_9"/>
</dbReference>
<keyword evidence="3" id="KW-1185">Reference proteome</keyword>
<proteinExistence type="predicted"/>
<dbReference type="InterPro" id="IPR027417">
    <property type="entry name" value="P-loop_NTPase"/>
</dbReference>
<dbReference type="EMBL" id="JAYFUM010000027">
    <property type="protein sequence ID" value="MEA5141447.1"/>
    <property type="molecule type" value="Genomic_DNA"/>
</dbReference>
<evidence type="ECO:0000313" key="3">
    <source>
        <dbReference type="Proteomes" id="UP001302949"/>
    </source>
</evidence>
<protein>
    <submittedName>
        <fullName evidence="2">AAA family ATPase</fullName>
    </submittedName>
</protein>
<dbReference type="PANTHER" id="PTHR34825">
    <property type="entry name" value="CONSERVED PROTEIN, WITH A WEAK D-GALACTARATE DEHYDRATASE/ALTRONATE HYDROLASE DOMAIN"/>
    <property type="match status" value="1"/>
</dbReference>
<dbReference type="InterPro" id="IPR018631">
    <property type="entry name" value="AAA-ATPase-like_dom"/>
</dbReference>
<dbReference type="Proteomes" id="UP001302949">
    <property type="component" value="Unassembled WGS sequence"/>
</dbReference>
<name>A0ABU5QFX8_9BACT</name>
<dbReference type="PANTHER" id="PTHR34825:SF1">
    <property type="entry name" value="AAA-ATPASE-LIKE DOMAIN-CONTAINING PROTEIN"/>
    <property type="match status" value="1"/>
</dbReference>
<comment type="caution">
    <text evidence="2">The sequence shown here is derived from an EMBL/GenBank/DDBJ whole genome shotgun (WGS) entry which is preliminary data.</text>
</comment>
<dbReference type="SUPFAM" id="SSF52540">
    <property type="entry name" value="P-loop containing nucleoside triphosphate hydrolases"/>
    <property type="match status" value="1"/>
</dbReference>
<sequence length="507" mass="58759">MIQKYPVGIQDFGEIRTNGYLYVDKTAFVYKLINEGKFYFLSRPRRFGKSLFISTLECLFLAKKELFKGLYIEDKWNWEQTNPIIRMSFSNIGHKEKGLNKAISDELDSIANKYDIQLSEEIISGKFKELIQKLSATRGKVVVLIDEYDKPIIDYLGENPDKAIENRDIMKVFYSILKDADPHLKLVFITGVSKFSRVSIFSDLNNLQDLTTNKFFAGCCGITQNELEAHFKQELLETDKEAIKKWYNGYSWDAKTSVYNPFSLLSFFVQGSEFKNYWFETGTPTFLIKLAEKTQLYDFSEIEIGANALVAYDIQKLELIPLMFQTGYLTIKSYSPMSDVYVLGYPNNEVKKSYIEVLMAAYSQSDLGYGVVYVDKIRQLLEKGEIERLEGILNTIFKSLPYELWQKENEHFYHAIIHLTFSLLGVYIQSEVQTSDGRMDALIRLKDFVYSIEFKLDESAEKAIQQIKDKGYLVPFSAENKKLVAIGINFSREKKKVEEVKWEEIKA</sequence>
<accession>A0ABU5QFX8</accession>
<gene>
    <name evidence="2" type="ORF">VB248_19990</name>
</gene>
<feature type="domain" description="AAA-ATPase-like" evidence="1">
    <location>
        <begin position="6"/>
        <end position="201"/>
    </location>
</feature>
<dbReference type="RefSeq" id="WP_323298604.1">
    <property type="nucleotide sequence ID" value="NZ_JAYFUM010000027.1"/>
</dbReference>
<evidence type="ECO:0000259" key="1">
    <source>
        <dbReference type="Pfam" id="PF09820"/>
    </source>
</evidence>
<dbReference type="Pfam" id="PF09820">
    <property type="entry name" value="AAA-ATPase_like"/>
    <property type="match status" value="1"/>
</dbReference>
<organism evidence="2 3">
    <name type="scientific">Arcicella rigui</name>
    <dbReference type="NCBI Taxonomy" id="797020"/>
    <lineage>
        <taxon>Bacteria</taxon>
        <taxon>Pseudomonadati</taxon>
        <taxon>Bacteroidota</taxon>
        <taxon>Cytophagia</taxon>
        <taxon>Cytophagales</taxon>
        <taxon>Flectobacillaceae</taxon>
        <taxon>Arcicella</taxon>
    </lineage>
</organism>